<organism evidence="2 4">
    <name type="scientific">Candidatus Infernicultor aquiphilus</name>
    <dbReference type="NCBI Taxonomy" id="1805029"/>
    <lineage>
        <taxon>Bacteria</taxon>
        <taxon>Pseudomonadati</taxon>
        <taxon>Atribacterota</taxon>
        <taxon>Candidatus Phoenicimicrobiia</taxon>
        <taxon>Candidatus Pheonicimicrobiales</taxon>
        <taxon>Candidatus Phoenicimicrobiaceae</taxon>
        <taxon>Candidatus Infernicultor</taxon>
    </lineage>
</organism>
<dbReference type="Proteomes" id="UP000230646">
    <property type="component" value="Unassembled WGS sequence"/>
</dbReference>
<reference evidence="3 5" key="2">
    <citation type="submission" date="2017-09" db="EMBL/GenBank/DDBJ databases">
        <title>Depth-based differentiation of microbial function through sediment-hosted aquifers and enrichment of novel symbionts in the deep terrestrial subsurface.</title>
        <authorList>
            <person name="Probst A.J."/>
            <person name="Ladd B."/>
            <person name="Jarett J.K."/>
            <person name="Geller-Mcgrath D.E."/>
            <person name="Sieber C.M."/>
            <person name="Emerson J.B."/>
            <person name="Anantharaman K."/>
            <person name="Thomas B.C."/>
            <person name="Malmstrom R."/>
            <person name="Stieglmeier M."/>
            <person name="Klingl A."/>
            <person name="Woyke T."/>
            <person name="Ryan C.M."/>
            <person name="Banfield J.F."/>
        </authorList>
    </citation>
    <scope>NUCLEOTIDE SEQUENCE [LARGE SCALE GENOMIC DNA]</scope>
    <source>
        <strain evidence="3">CG_4_10_14_3_um_filter_34_13</strain>
    </source>
</reference>
<accession>A0A1J5H6Y2</accession>
<protein>
    <recommendedName>
        <fullName evidence="1">Xylose isomerase-like TIM barrel domain-containing protein</fullName>
    </recommendedName>
</protein>
<dbReference type="EMBL" id="PFKO01000308">
    <property type="protein sequence ID" value="PIY31706.1"/>
    <property type="molecule type" value="Genomic_DNA"/>
</dbReference>
<dbReference type="InterPro" id="IPR013022">
    <property type="entry name" value="Xyl_isomerase-like_TIM-brl"/>
</dbReference>
<sequence>MWKICLGINGWSAGKNDLGIYEFHDPIELILDHAVEMKYDGVEIVDLSIDPYPSNLRDINEINKFKKKYFSRNLKIAGVQAKILRWGANADEGKRMLCAKSIVDNVIFAKELGADYLAIWPDEKQADINDWVVAQRILDTLRKTFNLLQEENINLENLNIVEETEPVECFSNLTIAKTVVNDINNPNFKILFDTAHINLLSNGGYIRKIKEFKGKIGHIHLADNDGTRWNSSKTLGTSSKHLIIGEGDINIMEILGALKDTNYTGWIQIDCWQNPNPFRCSEVNKKVVDAIICDLQEGVYQL</sequence>
<dbReference type="RefSeq" id="WP_406608147.1">
    <property type="nucleotide sequence ID" value="NZ_PFKO01000308.1"/>
</dbReference>
<dbReference type="InterPro" id="IPR050312">
    <property type="entry name" value="IolE/XylAMocC-like"/>
</dbReference>
<dbReference type="Proteomes" id="UP000182763">
    <property type="component" value="Unassembled WGS sequence"/>
</dbReference>
<dbReference type="PANTHER" id="PTHR12110">
    <property type="entry name" value="HYDROXYPYRUVATE ISOMERASE"/>
    <property type="match status" value="1"/>
</dbReference>
<evidence type="ECO:0000313" key="3">
    <source>
        <dbReference type="EMBL" id="PIY31706.1"/>
    </source>
</evidence>
<evidence type="ECO:0000259" key="1">
    <source>
        <dbReference type="Pfam" id="PF01261"/>
    </source>
</evidence>
<dbReference type="SUPFAM" id="SSF51658">
    <property type="entry name" value="Xylose isomerase-like"/>
    <property type="match status" value="1"/>
</dbReference>
<feature type="domain" description="Xylose isomerase-like TIM barrel" evidence="1">
    <location>
        <begin position="32"/>
        <end position="275"/>
    </location>
</feature>
<accession>A0A2M7PNF7</accession>
<name>A0A1J5H6Y2_9BACT</name>
<dbReference type="STRING" id="1805029.AUK42_00510"/>
<dbReference type="Pfam" id="PF01261">
    <property type="entry name" value="AP_endonuc_2"/>
    <property type="match status" value="1"/>
</dbReference>
<dbReference type="EMBL" id="MNYY01000011">
    <property type="protein sequence ID" value="OIP74896.1"/>
    <property type="molecule type" value="Genomic_DNA"/>
</dbReference>
<dbReference type="PANTHER" id="PTHR12110:SF21">
    <property type="entry name" value="XYLOSE ISOMERASE-LIKE TIM BARREL DOMAIN-CONTAINING PROTEIN"/>
    <property type="match status" value="1"/>
</dbReference>
<dbReference type="InterPro" id="IPR036237">
    <property type="entry name" value="Xyl_isomerase-like_sf"/>
</dbReference>
<evidence type="ECO:0000313" key="2">
    <source>
        <dbReference type="EMBL" id="OIP74896.1"/>
    </source>
</evidence>
<evidence type="ECO:0000313" key="5">
    <source>
        <dbReference type="Proteomes" id="UP000230646"/>
    </source>
</evidence>
<gene>
    <name evidence="2" type="ORF">AUK42_00510</name>
    <name evidence="3" type="ORF">COZ07_08325</name>
</gene>
<dbReference type="Gene3D" id="3.20.20.150">
    <property type="entry name" value="Divalent-metal-dependent TIM barrel enzymes"/>
    <property type="match status" value="1"/>
</dbReference>
<proteinExistence type="predicted"/>
<reference evidence="2 4" key="1">
    <citation type="journal article" date="2016" name="Environ. Microbiol.">
        <title>Genomic resolution of a cold subsurface aquifer community provides metabolic insights for novel microbes adapted to high CO concentrations.</title>
        <authorList>
            <person name="Probst A.J."/>
            <person name="Castelle C.J."/>
            <person name="Singh A."/>
            <person name="Brown C.T."/>
            <person name="Anantharaman K."/>
            <person name="Sharon I."/>
            <person name="Hug L.A."/>
            <person name="Burstein D."/>
            <person name="Emerson J.B."/>
            <person name="Thomas B.C."/>
            <person name="Banfield J.F."/>
        </authorList>
    </citation>
    <scope>NUCLEOTIDE SEQUENCE [LARGE SCALE GENOMIC DNA]</scope>
    <source>
        <strain evidence="2">CG2_30_33_13</strain>
    </source>
</reference>
<comment type="caution">
    <text evidence="2">The sequence shown here is derived from an EMBL/GenBank/DDBJ whole genome shotgun (WGS) entry which is preliminary data.</text>
</comment>
<dbReference type="AlphaFoldDB" id="A0A1J5H6Y2"/>
<evidence type="ECO:0000313" key="4">
    <source>
        <dbReference type="Proteomes" id="UP000182763"/>
    </source>
</evidence>